<sequence>MNETIIEFDNKKRLKLALFGLLLTIAALAFAYYIFFVAEKIRIFPEALMLTLGGLGCYCLIGGVKSLFVKDRTGLILNANGIRYHGTPVGIKAGTVKWTAIQSVSTGMAHGVHFVFLKLHHPENYMQQFSPQVQQHVLENGIAVSADQLSLDFNTLKKLIDEYYERYNGITKRKNLNPLIVQRLDE</sequence>
<dbReference type="Proteomes" id="UP001485301">
    <property type="component" value="Chromosome"/>
</dbReference>
<evidence type="ECO:0000313" key="1">
    <source>
        <dbReference type="EMBL" id="WZN55431.1"/>
    </source>
</evidence>
<keyword evidence="2" id="KW-1185">Reference proteome</keyword>
<dbReference type="EMBL" id="CP151087">
    <property type="protein sequence ID" value="WZN55431.1"/>
    <property type="molecule type" value="Genomic_DNA"/>
</dbReference>
<organism evidence="1 2">
    <name type="scientific">Sphingobacterium thalpophilum</name>
    <dbReference type="NCBI Taxonomy" id="259"/>
    <lineage>
        <taxon>Bacteria</taxon>
        <taxon>Pseudomonadati</taxon>
        <taxon>Bacteroidota</taxon>
        <taxon>Sphingobacteriia</taxon>
        <taxon>Sphingobacteriales</taxon>
        <taxon>Sphingobacteriaceae</taxon>
        <taxon>Sphingobacterium</taxon>
    </lineage>
</organism>
<accession>A0ACD5C0R1</accession>
<reference evidence="1" key="1">
    <citation type="submission" date="2024-04" db="EMBL/GenBank/DDBJ databases">
        <title>Complete genome sequence of Sphingobacterium thalpophiium BAA-1094.</title>
        <authorList>
            <person name="Adaikpoh B.I."/>
        </authorList>
    </citation>
    <scope>NUCLEOTIDE SEQUENCE</scope>
    <source>
        <strain evidence="1">BAA-1094</strain>
    </source>
</reference>
<proteinExistence type="predicted"/>
<evidence type="ECO:0000313" key="2">
    <source>
        <dbReference type="Proteomes" id="UP001485301"/>
    </source>
</evidence>
<gene>
    <name evidence="1" type="ORF">AACH28_22840</name>
</gene>
<protein>
    <submittedName>
        <fullName evidence="1">STM3941 family protein</fullName>
    </submittedName>
</protein>
<name>A0ACD5C0R1_9SPHI</name>